<dbReference type="InterPro" id="IPR027413">
    <property type="entry name" value="GROEL-like_equatorial_sf"/>
</dbReference>
<dbReference type="Gene3D" id="1.10.560.10">
    <property type="entry name" value="GroEL-like equatorial domain"/>
    <property type="match status" value="1"/>
</dbReference>
<accession>A0A0D3FTX4</accession>
<dbReference type="Proteomes" id="UP000026960">
    <property type="component" value="Chromosome 4"/>
</dbReference>
<dbReference type="AlphaFoldDB" id="A0A0D3FTX4"/>
<dbReference type="Gramene" id="OBART04G06790.1">
    <property type="protein sequence ID" value="OBART04G06790.1"/>
    <property type="gene ID" value="OBART04G06790"/>
</dbReference>
<organism evidence="1">
    <name type="scientific">Oryza barthii</name>
    <dbReference type="NCBI Taxonomy" id="65489"/>
    <lineage>
        <taxon>Eukaryota</taxon>
        <taxon>Viridiplantae</taxon>
        <taxon>Streptophyta</taxon>
        <taxon>Embryophyta</taxon>
        <taxon>Tracheophyta</taxon>
        <taxon>Spermatophyta</taxon>
        <taxon>Magnoliopsida</taxon>
        <taxon>Liliopsida</taxon>
        <taxon>Poales</taxon>
        <taxon>Poaceae</taxon>
        <taxon>BOP clade</taxon>
        <taxon>Oryzoideae</taxon>
        <taxon>Oryzeae</taxon>
        <taxon>Oryzinae</taxon>
        <taxon>Oryza</taxon>
    </lineage>
</organism>
<dbReference type="EnsemblPlants" id="OBART04G06790.1">
    <property type="protein sequence ID" value="OBART04G06790.1"/>
    <property type="gene ID" value="OBART04G06790"/>
</dbReference>
<protein>
    <submittedName>
        <fullName evidence="1">Uncharacterized protein</fullName>
    </submittedName>
</protein>
<keyword evidence="2" id="KW-1185">Reference proteome</keyword>
<dbReference type="SUPFAM" id="SSF48592">
    <property type="entry name" value="GroEL equatorial domain-like"/>
    <property type="match status" value="1"/>
</dbReference>
<name>A0A0D3FTX4_9ORYZ</name>
<dbReference type="STRING" id="65489.A0A0D3FTX4"/>
<dbReference type="HOGENOM" id="CLU_1663436_0_0_1"/>
<reference evidence="1" key="2">
    <citation type="submission" date="2015-03" db="UniProtKB">
        <authorList>
            <consortium name="EnsemblPlants"/>
        </authorList>
    </citation>
    <scope>IDENTIFICATION</scope>
</reference>
<proteinExistence type="predicted"/>
<dbReference type="PaxDb" id="65489-OBART04G06790.1"/>
<sequence length="159" mass="16342">MVPLQPATCMLADLSRSQDATARDGTTTVFVFTGSLLRHTHSLLSAGSPLAVDAALAVVDLAHPDLLDLRGGGGEADAALASSDRKKIRGLDSFSSLEVCRGGERGCGCGLDILGCRGGRARQLVGEVRKVEVRRAALDVEHGDVVRARGHLGGGEGGG</sequence>
<reference evidence="1" key="1">
    <citation type="journal article" date="2009" name="Rice">
        <title>De Novo Next Generation Sequencing of Plant Genomes.</title>
        <authorList>
            <person name="Rounsley S."/>
            <person name="Marri P.R."/>
            <person name="Yu Y."/>
            <person name="He R."/>
            <person name="Sisneros N."/>
            <person name="Goicoechea J.L."/>
            <person name="Lee S.J."/>
            <person name="Angelova A."/>
            <person name="Kudrna D."/>
            <person name="Luo M."/>
            <person name="Affourtit J."/>
            <person name="Desany B."/>
            <person name="Knight J."/>
            <person name="Niazi F."/>
            <person name="Egholm M."/>
            <person name="Wing R.A."/>
        </authorList>
    </citation>
    <scope>NUCLEOTIDE SEQUENCE [LARGE SCALE GENOMIC DNA]</scope>
    <source>
        <strain evidence="1">cv. IRGC 105608</strain>
    </source>
</reference>
<evidence type="ECO:0000313" key="2">
    <source>
        <dbReference type="Proteomes" id="UP000026960"/>
    </source>
</evidence>
<evidence type="ECO:0000313" key="1">
    <source>
        <dbReference type="EnsemblPlants" id="OBART04G06790.1"/>
    </source>
</evidence>